<gene>
    <name evidence="1" type="ORF">IQ227_01680</name>
</gene>
<evidence type="ECO:0000313" key="1">
    <source>
        <dbReference type="EMBL" id="MBE9234780.1"/>
    </source>
</evidence>
<protein>
    <submittedName>
        <fullName evidence="1">Uncharacterized protein</fullName>
    </submittedName>
</protein>
<dbReference type="EMBL" id="JADEWB010000005">
    <property type="protein sequence ID" value="MBE9234780.1"/>
    <property type="molecule type" value="Genomic_DNA"/>
</dbReference>
<sequence length="50" mass="5807">MVIGNIIPVTSHQSPVTSHQSPIIKFLINRVTLNNIQDHLWEFLITYVDY</sequence>
<comment type="caution">
    <text evidence="1">The sequence shown here is derived from an EMBL/GenBank/DDBJ whole genome shotgun (WGS) entry which is preliminary data.</text>
</comment>
<reference evidence="1 2" key="1">
    <citation type="submission" date="2020-10" db="EMBL/GenBank/DDBJ databases">
        <authorList>
            <person name="Castelo-Branco R."/>
            <person name="Eusebio N."/>
            <person name="Adriana R."/>
            <person name="Vieira A."/>
            <person name="Brugerolle De Fraissinette N."/>
            <person name="Rezende De Castro R."/>
            <person name="Schneider M.P."/>
            <person name="Vasconcelos V."/>
            <person name="Leao P.N."/>
        </authorList>
    </citation>
    <scope>NUCLEOTIDE SEQUENCE [LARGE SCALE GENOMIC DNA]</scope>
    <source>
        <strain evidence="1 2">LEGE 00250</strain>
    </source>
</reference>
<keyword evidence="2" id="KW-1185">Reference proteome</keyword>
<dbReference type="Proteomes" id="UP000606776">
    <property type="component" value="Unassembled WGS sequence"/>
</dbReference>
<evidence type="ECO:0000313" key="2">
    <source>
        <dbReference type="Proteomes" id="UP000606776"/>
    </source>
</evidence>
<proteinExistence type="predicted"/>
<dbReference type="RefSeq" id="WP_193941443.1">
    <property type="nucleotide sequence ID" value="NZ_JADEWB010000005.1"/>
</dbReference>
<accession>A0ABR9VBG8</accession>
<name>A0ABR9VBG8_9CYAN</name>
<organism evidence="1 2">
    <name type="scientific">Sphaerospermopsis aphanizomenoides LEGE 00250</name>
    <dbReference type="NCBI Taxonomy" id="2777972"/>
    <lineage>
        <taxon>Bacteria</taxon>
        <taxon>Bacillati</taxon>
        <taxon>Cyanobacteriota</taxon>
        <taxon>Cyanophyceae</taxon>
        <taxon>Nostocales</taxon>
        <taxon>Aphanizomenonaceae</taxon>
        <taxon>Sphaerospermopsis</taxon>
        <taxon>Sphaerospermopsis aphanizomenoides</taxon>
    </lineage>
</organism>